<evidence type="ECO:0000313" key="1">
    <source>
        <dbReference type="EMBL" id="AJO21545.1"/>
    </source>
</evidence>
<name>A0A0C5C831_HEYCO</name>
<dbReference type="EMBL" id="CP010525">
    <property type="protein sequence ID" value="AJO21545.1"/>
    <property type="molecule type" value="Genomic_DNA"/>
</dbReference>
<organism evidence="2 4">
    <name type="scientific">Heyndrickxia coagulans</name>
    <name type="common">Weizmannia coagulans</name>
    <dbReference type="NCBI Taxonomy" id="1398"/>
    <lineage>
        <taxon>Bacteria</taxon>
        <taxon>Bacillati</taxon>
        <taxon>Bacillota</taxon>
        <taxon>Bacilli</taxon>
        <taxon>Bacillales</taxon>
        <taxon>Bacillaceae</taxon>
        <taxon>Heyndrickxia</taxon>
    </lineage>
</organism>
<proteinExistence type="predicted"/>
<gene>
    <name evidence="2" type="ORF">HMPREF3213_00142</name>
    <name evidence="1" type="ORF">SB48_HM08orf01149</name>
</gene>
<keyword evidence="3" id="KW-1185">Reference proteome</keyword>
<sequence length="41" mass="5024">MDVTDLSLWSFYKIMILQILQKNKRILRKIYRFLIHLLDSG</sequence>
<dbReference type="Proteomes" id="UP000032024">
    <property type="component" value="Chromosome"/>
</dbReference>
<reference evidence="4" key="3">
    <citation type="submission" date="2016-01" db="EMBL/GenBank/DDBJ databases">
        <authorList>
            <person name="Mitreva M."/>
            <person name="Pepin K.H."/>
            <person name="Mihindukulasuriya K.A."/>
            <person name="Fulton R."/>
            <person name="Fronick C."/>
            <person name="O'Laughlin M."/>
            <person name="Miner T."/>
            <person name="Herter B."/>
            <person name="Rosa B.A."/>
            <person name="Cordes M."/>
            <person name="Tomlinson C."/>
            <person name="Wollam A."/>
            <person name="Palsikar V.B."/>
            <person name="Mardis E.R."/>
            <person name="Wilson R.K."/>
        </authorList>
    </citation>
    <scope>NUCLEOTIDE SEQUENCE [LARGE SCALE GENOMIC DNA]</scope>
    <source>
        <strain evidence="4">GED7749B</strain>
    </source>
</reference>
<reference evidence="2" key="4">
    <citation type="submission" date="2016-01" db="EMBL/GenBank/DDBJ databases">
        <authorList>
            <person name="Oliw E.H."/>
        </authorList>
    </citation>
    <scope>NUCLEOTIDE SEQUENCE [LARGE SCALE GENOMIC DNA]</scope>
    <source>
        <strain evidence="2">GED7749B</strain>
    </source>
</reference>
<evidence type="ECO:0000313" key="2">
    <source>
        <dbReference type="EMBL" id="KWZ86231.1"/>
    </source>
</evidence>
<dbReference type="EMBL" id="LRPN01000005">
    <property type="protein sequence ID" value="KWZ86231.1"/>
    <property type="molecule type" value="Genomic_DNA"/>
</dbReference>
<dbReference type="Proteomes" id="UP000070376">
    <property type="component" value="Unassembled WGS sequence"/>
</dbReference>
<accession>A0A0C5C831</accession>
<evidence type="ECO:0000313" key="4">
    <source>
        <dbReference type="Proteomes" id="UP000070376"/>
    </source>
</evidence>
<protein>
    <submittedName>
        <fullName evidence="2">Uncharacterized protein</fullName>
    </submittedName>
</protein>
<dbReference type="AlphaFoldDB" id="A0A0C5C831"/>
<evidence type="ECO:0000313" key="3">
    <source>
        <dbReference type="Proteomes" id="UP000032024"/>
    </source>
</evidence>
<dbReference type="PATRIC" id="fig|1398.18.peg.770"/>
<reference evidence="1" key="1">
    <citation type="submission" date="2015-01" db="EMBL/GenBank/DDBJ databases">
        <title>Comparative genome analysis of Bacillus coagulans HM-08, Clostridium butyricum HM-68, Bacillus subtilis HM-66 and Bacillus licheniformis BL-09.</title>
        <authorList>
            <person name="Zhang H."/>
        </authorList>
    </citation>
    <scope>NUCLEOTIDE SEQUENCE [LARGE SCALE GENOMIC DNA]</scope>
    <source>
        <strain evidence="1">HM-08</strain>
    </source>
</reference>
<dbReference type="STRING" id="1398.AB434_0432"/>
<reference evidence="3" key="2">
    <citation type="submission" date="2015-01" db="EMBL/GenBank/DDBJ databases">
        <title>Comparative genome analysis of Bacillus coagulans HM-08, Clostridium butyricum HM-68, Bacillus subtilis HM-66 and Bacillus paralicheniformis BL-09.</title>
        <authorList>
            <person name="Zhang H."/>
        </authorList>
    </citation>
    <scope>NUCLEOTIDE SEQUENCE [LARGE SCALE GENOMIC DNA]</scope>
    <source>
        <strain evidence="3">HM-08</strain>
    </source>
</reference>